<feature type="compositionally biased region" description="Low complexity" evidence="1">
    <location>
        <begin position="308"/>
        <end position="321"/>
    </location>
</feature>
<feature type="compositionally biased region" description="Basic and acidic residues" evidence="1">
    <location>
        <begin position="1843"/>
        <end position="1853"/>
    </location>
</feature>
<organism evidence="2 4">
    <name type="scientific">Neospora caninum (strain Liverpool)</name>
    <dbReference type="NCBI Taxonomy" id="572307"/>
    <lineage>
        <taxon>Eukaryota</taxon>
        <taxon>Sar</taxon>
        <taxon>Alveolata</taxon>
        <taxon>Apicomplexa</taxon>
        <taxon>Conoidasida</taxon>
        <taxon>Coccidia</taxon>
        <taxon>Eucoccidiorida</taxon>
        <taxon>Eimeriorina</taxon>
        <taxon>Sarcocystidae</taxon>
        <taxon>Neospora</taxon>
    </lineage>
</organism>
<feature type="compositionally biased region" description="Low complexity" evidence="1">
    <location>
        <begin position="2836"/>
        <end position="2849"/>
    </location>
</feature>
<feature type="region of interest" description="Disordered" evidence="1">
    <location>
        <begin position="433"/>
        <end position="747"/>
    </location>
</feature>
<feature type="compositionally biased region" description="Low complexity" evidence="1">
    <location>
        <begin position="1150"/>
        <end position="1169"/>
    </location>
</feature>
<feature type="compositionally biased region" description="Low complexity" evidence="1">
    <location>
        <begin position="2525"/>
        <end position="2547"/>
    </location>
</feature>
<name>F0VQR3_NEOCL</name>
<feature type="compositionally biased region" description="Basic and acidic residues" evidence="1">
    <location>
        <begin position="155"/>
        <end position="164"/>
    </location>
</feature>
<feature type="compositionally biased region" description="Basic and acidic residues" evidence="1">
    <location>
        <begin position="244"/>
        <end position="256"/>
    </location>
</feature>
<feature type="compositionally biased region" description="Low complexity" evidence="1">
    <location>
        <begin position="1598"/>
        <end position="1613"/>
    </location>
</feature>
<dbReference type="VEuPathDB" id="ToxoDB:NCLIV_064860"/>
<evidence type="ECO:0000256" key="1">
    <source>
        <dbReference type="SAM" id="MobiDB-lite"/>
    </source>
</evidence>
<feature type="region of interest" description="Disordered" evidence="1">
    <location>
        <begin position="2417"/>
        <end position="2558"/>
    </location>
</feature>
<feature type="compositionally biased region" description="Low complexity" evidence="1">
    <location>
        <begin position="1237"/>
        <end position="1261"/>
    </location>
</feature>
<feature type="region of interest" description="Disordered" evidence="1">
    <location>
        <begin position="2795"/>
        <end position="3118"/>
    </location>
</feature>
<feature type="compositionally biased region" description="Polar residues" evidence="1">
    <location>
        <begin position="3050"/>
        <end position="3061"/>
    </location>
</feature>
<feature type="region of interest" description="Disordered" evidence="1">
    <location>
        <begin position="883"/>
        <end position="1012"/>
    </location>
</feature>
<feature type="region of interest" description="Disordered" evidence="1">
    <location>
        <begin position="1"/>
        <end position="266"/>
    </location>
</feature>
<reference evidence="3" key="4">
    <citation type="journal article" date="2015" name="PLoS ONE">
        <title>Comprehensive Evaluation of Toxoplasma gondii VEG and Neospora caninum LIV Genomes with Tachyzoite Stage Transcriptome and Proteome Defines Novel Transcript Features.</title>
        <authorList>
            <person name="Ramaprasad A."/>
            <person name="Mourier T."/>
            <person name="Naeem R."/>
            <person name="Malas T.B."/>
            <person name="Moussa E."/>
            <person name="Panigrahi A."/>
            <person name="Vermont S.J."/>
            <person name="Otto T.D."/>
            <person name="Wastling J."/>
            <person name="Pain A."/>
        </authorList>
    </citation>
    <scope>NUCLEOTIDE SEQUENCE</scope>
    <source>
        <strain evidence="3">Liverpool</strain>
    </source>
</reference>
<feature type="compositionally biased region" description="Low complexity" evidence="1">
    <location>
        <begin position="1268"/>
        <end position="1289"/>
    </location>
</feature>
<feature type="compositionally biased region" description="Basic and acidic residues" evidence="1">
    <location>
        <begin position="1072"/>
        <end position="1081"/>
    </location>
</feature>
<feature type="compositionally biased region" description="Basic and acidic residues" evidence="1">
    <location>
        <begin position="494"/>
        <end position="503"/>
    </location>
</feature>
<feature type="compositionally biased region" description="Basic and acidic residues" evidence="1">
    <location>
        <begin position="2040"/>
        <end position="2049"/>
    </location>
</feature>
<feature type="compositionally biased region" description="Basic and acidic residues" evidence="1">
    <location>
        <begin position="1405"/>
        <end position="1420"/>
    </location>
</feature>
<feature type="region of interest" description="Disordered" evidence="1">
    <location>
        <begin position="1044"/>
        <end position="1093"/>
    </location>
</feature>
<feature type="compositionally biased region" description="Low complexity" evidence="1">
    <location>
        <begin position="226"/>
        <end position="242"/>
    </location>
</feature>
<feature type="region of interest" description="Disordered" evidence="1">
    <location>
        <begin position="2656"/>
        <end position="2774"/>
    </location>
</feature>
<feature type="compositionally biased region" description="Polar residues" evidence="1">
    <location>
        <begin position="1833"/>
        <end position="1842"/>
    </location>
</feature>
<dbReference type="eggNOG" id="ENOG502R02Q">
    <property type="taxonomic scope" value="Eukaryota"/>
</dbReference>
<proteinExistence type="predicted"/>
<protein>
    <submittedName>
        <fullName evidence="2">Uncharacterized protein</fullName>
    </submittedName>
</protein>
<feature type="compositionally biased region" description="Basic and acidic residues" evidence="1">
    <location>
        <begin position="2881"/>
        <end position="2896"/>
    </location>
</feature>
<evidence type="ECO:0000313" key="2">
    <source>
        <dbReference type="EMBL" id="CBZ56060.1"/>
    </source>
</evidence>
<dbReference type="OMA" id="DFHENET"/>
<accession>F0VQR3</accession>
<feature type="region of interest" description="Disordered" evidence="1">
    <location>
        <begin position="1833"/>
        <end position="1984"/>
    </location>
</feature>
<feature type="compositionally biased region" description="Basic and acidic residues" evidence="1">
    <location>
        <begin position="995"/>
        <end position="1005"/>
    </location>
</feature>
<evidence type="ECO:0000313" key="4">
    <source>
        <dbReference type="Proteomes" id="UP000007494"/>
    </source>
</evidence>
<feature type="compositionally biased region" description="Basic and acidic residues" evidence="1">
    <location>
        <begin position="1297"/>
        <end position="1310"/>
    </location>
</feature>
<keyword evidence="4" id="KW-1185">Reference proteome</keyword>
<sequence>MKCRGASADRTSPYFPTFLGLPADTNGGPTPVALSVSSAPRRSEGEDDEAASGSSSCVDSSVSTTSGRGDTRVPTGEDEVPNAEPQQAPQSLEPTVAASLAPALSPTGDGEAALSYPSPLEIPSIGCSDDSRRVCLDNEDGLAEESAGPVEEGGDAERDKLSCREEEELSPSRAFPHLSPRVGDEARADETGGDSLYIAVSSITSIGPDRDSSSDLPSLPEDESRTAASAPGGSGSLACSSSLETRRKEQATREMSRLPVNADAGVSSAVPKMSLEPHALAAVEPDAGVGFGAQEKLGGAKAGGFATSASAPQAESSGSESSGKDEGCLLVSGHSKRRGGLVSQNRRSSRVALSAVDDTTPPQSLAWWTVCWPPSEETGNAFLGVASNVASGGVSNGASCTHLPRLLEGLRGPPFGAGETGDAREELRSLAPALAPDAEVNDGQRAPGGERGGGANVTGDRAEESDMLFPCGNGVPGSDDALGPVPFSFCPSSRTDEKPESQRDTSPPARRSLSPPSRWLQHLEDQLSVEIPPPEWVRDPRSRRPRLVSDALWARPPHDRDRPPTSSPCPGGPRDEPGGDDSVAPSFGATEGAETAPVPARRRRGRSAPKARRFPGSDALAAFDSGGEAVGRPFEPCRFPSRSPFSSYPDVSRLPLCGRADDERRADGSMSPPFSREGDACRFQRNSAWGAGGEVDRGPPPPWRDAAAGVGSTETRSRGGAARGAFPRSRRDVPAQPPFPADSPPLTVRDLVAPRIGTCDCGPASACRMCQRTKRGLPSSSSAARRESAAAFAAAADELLIVEGLPPGSYTPTALGTLGTRDVSLGFVERFLGSLLGGDARLGDLTGPGFHIAWMAYHFLRRLSAGNRHLTWGGSALPKGTGAAFALGPHDPHGPSGKGGKGGPGGSGRAGTHLPSWTERGRRPAPACGAKGEGAKSLGLLPERDAGARTQPKGFQLKQRDGPVRPVKPHGGYREKDTAGLASSGKRGEVGSCGSKREPAERSGEGDTAGLEGGGKKSALLLSASACLVSPTFVGTTAAEKIGPLNEATPSEDSNAKEKAGKGRAMSPADRGANDRTKGDLGTRAPPWQTNFGFVDSEWPRFVCGTIDRRYVQRQKDVFEKTDKWALQQCDLSVSVNLEPSPRPPPPPAVSSARGSRGSSSGKPRSSPSAGGGRDSGRSGSSPASSTPPLPDSAPEAGGGTREKTEDGERTAKGGTASPAHMSSRASSPNPLAGVEASKPSPAASSVSRRGSTTSSSSLGQPAPPSSASPSPRGGGSRPSSPRGSSAPADSVAARGDSGEKQKGAGTRDEKKKRRGSLPGKDSAGRSSGSTATLGYEVAVQFEEFPLSAAEWMWPEPLQLPAALAPGLAVQVAVEVRGRFALWWVDAVVESVSADGLRCRLTTDEGCLRSPSSERTRDRATASTRAGDSCSALAGEGPERPSDSPLLGNSKKRARPEAGEQRQLSSSLSPLSLVKREKKQDESEGHGGESPKVRTDETGGKGHGADQEDHEGTRVPSSEENGNPRGHCGQGSAEGGLASCHDSETNLSTLTADAVDTEKGIETDAPQADLKGDGLASPEAVRVDQAANARLLEGARGSSVSSSSPFSADSCHSLKVDSQNGAPNAGEAERDGRTREEETGEEEDEACGRRVKRAKREVSPSIEADGPRVSLTGVDPGREREMRGTETGKEGEDEGKADDAMSGDDGARNAPDTRRAKQKSSSRTPLARGRTGKSAGGKCAFLERLKVPHTCHIRNFSAPQVPAAAPLPRSWRLRPRPLDPEKDLHPGAVLCLSASAASLSLGLSSHQHSQQPSPPFFMRDAVVHRVFFGSDRPSFSRNSASRASDEDCGDARKPCVGGSGAAKEQQEQPIGVGPVKAECLSEERDGRAEVENPTRSSREGNEARTGSEGGSDEAGDHSTPLRAKKHSEGKVEADPCQGRRQREERGDLRDSGNALLRGPEGKGVQNDEGVEAASGMEGPETHVNVAKSNGSIENLSVPAMHVESETGSGIERKSSTPDLVNLASSRLGVSPPPRSQEFPRPVEEGRSEAENAWLPLTASRAADASHLQTGPPATRKATRSLCVPERRLGPGDGQAGSPHVSRVPLGEGRREKESSQSRRGTGGAGPEGAAVGRRDRKPDEESEKASESRSELSAMSQVACYDGVRPAERVTYVHLYFPYGNQQRIVSVEQLLKFSCYRMPYDLHAHFPPESTQTVLRQAHDFLWAIPRALPLVPALTRAKREAGAPGSSKASAWARGDKVAASRALPGGLGEPGASPRAAPRSGQDMADKDVWDEATKAPTREWKESPPFCVVYAALEDSPFRVPQHLQLVQLLQPELDFDALLRDVWSLRFPQWKPPARVPSTLERPLGFAHPSSSPFPCLLHHPSEGPPPLWALTVSLPAWRRLGRWNPYPMDLSAASSPQVSPAHGPQEADGKPTHTQNSQAAGSEACSDARQPPKEQAAAEEQPRGVSSSAVTKGEIDLLRSGSSAAGSTPAGRLLGTQSRSRPGSQGQELGLEEAESGHSRSQAPRASAASLPSPPASSSLLSRDEGGPACGDAAQLESELDNLFASGMLPWANVETLEGAHVDASGRWTASALYLYEKLLFARWAQRERMDVLGDEACMRFTAPYRNATEDIAEPTRSMWGAFALPCDFHENETGPESASEPSGFSSLDQNLHADPHLRFPLSPEASPKGEKPARQALQSRPTSQTGLGCSERRAARLARPATKPEGPGTRAVPENPRAGGLTRKTSPGAAPTWIGDGGLAFSRRPRPTRATAGLSFLDRERAENIVNGAYGQSQQPQGGLVRIVRDPEPPHPIFWDTETDEPPSRRPSMDSAMPDSDSGPSGNETGGRRAESAAFENGESGKPEGGDPQPRGSRRADARSAAAVDKRETPMPALAGLTSETVRCKRPLPDQGASGAAGTVPPHAPANTKVARHQLAFDSSPKSGHASPMSAATCDRGSREAGKSPHDLREDSKAAPAGQQTLPPRPSSRAAEKPAKTASAATGQDGEKGASGDKAAWNDGVASKTLSTRRRPECARRSGDAHTATSRASPQQPCRHTVATKTADPTRKSATEGITVSACTKGKSAADARGTRKGSEAGMERSQRSTSQMRG</sequence>
<feature type="compositionally biased region" description="Polar residues" evidence="1">
    <location>
        <begin position="84"/>
        <end position="93"/>
    </location>
</feature>
<dbReference type="RefSeq" id="XP_003886086.1">
    <property type="nucleotide sequence ID" value="XM_003886037.1"/>
</dbReference>
<feature type="compositionally biased region" description="Polar residues" evidence="1">
    <location>
        <begin position="2661"/>
        <end position="2676"/>
    </location>
</feature>
<feature type="region of interest" description="Disordered" evidence="1">
    <location>
        <begin position="2264"/>
        <end position="2289"/>
    </location>
</feature>
<feature type="compositionally biased region" description="Basic and acidic residues" evidence="1">
    <location>
        <begin position="1627"/>
        <end position="1637"/>
    </location>
</feature>
<feature type="compositionally biased region" description="Basic residues" evidence="1">
    <location>
        <begin position="600"/>
        <end position="613"/>
    </location>
</feature>
<feature type="compositionally biased region" description="Low complexity" evidence="1">
    <location>
        <begin position="506"/>
        <end position="518"/>
    </location>
</feature>
<feature type="compositionally biased region" description="Basic and acidic residues" evidence="1">
    <location>
        <begin position="1676"/>
        <end position="1690"/>
    </location>
</feature>
<evidence type="ECO:0000313" key="3">
    <source>
        <dbReference type="EMBL" id="CEL70808.1"/>
    </source>
</evidence>
<feature type="region of interest" description="Disordered" evidence="1">
    <location>
        <begin position="1135"/>
        <end position="1330"/>
    </location>
</feature>
<dbReference type="Proteomes" id="UP000007494">
    <property type="component" value="Chromosome XII"/>
</dbReference>
<dbReference type="GeneID" id="13445283"/>
<feature type="compositionally biased region" description="Low complexity" evidence="1">
    <location>
        <begin position="632"/>
        <end position="647"/>
    </location>
</feature>
<feature type="compositionally biased region" description="Basic and acidic residues" evidence="1">
    <location>
        <begin position="1940"/>
        <end position="1950"/>
    </location>
</feature>
<gene>
    <name evidence="3" type="ORF">BN1204_064860</name>
    <name evidence="2" type="ORF">NCLIV_064860</name>
</gene>
<feature type="region of interest" description="Disordered" evidence="1">
    <location>
        <begin position="302"/>
        <end position="347"/>
    </location>
</feature>
<dbReference type="EMBL" id="LN714487">
    <property type="protein sequence ID" value="CEL70808.1"/>
    <property type="molecule type" value="Genomic_DNA"/>
</dbReference>
<feature type="compositionally biased region" description="Polar residues" evidence="1">
    <location>
        <begin position="2703"/>
        <end position="2714"/>
    </location>
</feature>
<dbReference type="EMBL" id="FR823393">
    <property type="protein sequence ID" value="CBZ56060.1"/>
    <property type="molecule type" value="Genomic_DNA"/>
</dbReference>
<reference evidence="2" key="2">
    <citation type="submission" date="2011-03" db="EMBL/GenBank/DDBJ databases">
        <title>Comparative genomics and transcriptomics of Neospora caninum and Toxoplasma gondii.</title>
        <authorList>
            <person name="Reid A.J."/>
            <person name="Sohal A."/>
            <person name="Harris D."/>
            <person name="Quail M."/>
            <person name="Sanders M."/>
            <person name="Berriman M."/>
            <person name="Wastling J.M."/>
            <person name="Pain A."/>
        </authorList>
    </citation>
    <scope>NUCLEOTIDE SEQUENCE</scope>
    <source>
        <strain evidence="2">Liverpool</strain>
    </source>
</reference>
<feature type="region of interest" description="Disordered" evidence="1">
    <location>
        <begin position="2001"/>
        <end position="2152"/>
    </location>
</feature>
<feature type="compositionally biased region" description="Polar residues" evidence="1">
    <location>
        <begin position="2501"/>
        <end position="2513"/>
    </location>
</feature>
<feature type="compositionally biased region" description="Gly residues" evidence="1">
    <location>
        <begin position="896"/>
        <end position="909"/>
    </location>
</feature>
<feature type="compositionally biased region" description="Basic and acidic residues" evidence="1">
    <location>
        <begin position="3037"/>
        <end position="3047"/>
    </location>
</feature>
<dbReference type="InParanoid" id="F0VQR3"/>
<feature type="region of interest" description="Disordered" evidence="1">
    <location>
        <begin position="1594"/>
        <end position="1735"/>
    </location>
</feature>
<feature type="compositionally biased region" description="Basic and acidic residues" evidence="1">
    <location>
        <begin position="1879"/>
        <end position="1902"/>
    </location>
</feature>
<feature type="compositionally biased region" description="Low complexity" evidence="1">
    <location>
        <begin position="52"/>
        <end position="67"/>
    </location>
</feature>
<feature type="compositionally biased region" description="Basic and acidic residues" evidence="1">
    <location>
        <begin position="2963"/>
        <end position="2980"/>
    </location>
</feature>
<dbReference type="OrthoDB" id="331941at2759"/>
<feature type="compositionally biased region" description="Basic and acidic residues" evidence="1">
    <location>
        <begin position="3091"/>
        <end position="3110"/>
    </location>
</feature>
<feature type="region of interest" description="Disordered" evidence="1">
    <location>
        <begin position="1405"/>
        <end position="1582"/>
    </location>
</feature>
<feature type="compositionally biased region" description="Basic and acidic residues" evidence="1">
    <location>
        <begin position="2107"/>
        <end position="2116"/>
    </location>
</feature>
<feature type="compositionally biased region" description="Basic and acidic residues" evidence="1">
    <location>
        <begin position="1474"/>
        <end position="1513"/>
    </location>
</feature>
<reference evidence="4" key="3">
    <citation type="journal article" date="2012" name="PLoS Pathog.">
        <title>Comparative genomics of the apicomplexan parasites Toxoplasma gondii and Neospora caninum: Coccidia differing in host range and transmission strategy.</title>
        <authorList>
            <person name="Reid A.J."/>
            <person name="Vermont S.J."/>
            <person name="Cotton J.A."/>
            <person name="Harris D."/>
            <person name="Hill-Cawthorne G.A."/>
            <person name="Konen-Waisman S."/>
            <person name="Latham S.M."/>
            <person name="Mourier T."/>
            <person name="Norton R."/>
            <person name="Quail M.A."/>
            <person name="Sanders M."/>
            <person name="Shanmugam D."/>
            <person name="Sohal A."/>
            <person name="Wasmuth J.D."/>
            <person name="Brunk B."/>
            <person name="Grigg M.E."/>
            <person name="Howard J.C."/>
            <person name="Parkinson J."/>
            <person name="Roos D.S."/>
            <person name="Trees A.J."/>
            <person name="Berriman M."/>
            <person name="Pain A."/>
            <person name="Wastling J.M."/>
        </authorList>
    </citation>
    <scope>NUCLEOTIDE SEQUENCE [LARGE SCALE GENOMIC DNA]</scope>
    <source>
        <strain evidence="4">Liverpool</strain>
    </source>
</reference>
<feature type="compositionally biased region" description="Basic and acidic residues" evidence="1">
    <location>
        <begin position="1705"/>
        <end position="1715"/>
    </location>
</feature>
<reference evidence="2" key="1">
    <citation type="submission" date="2011-02" db="EMBL/GenBank/DDBJ databases">
        <authorList>
            <person name="Aslett M."/>
        </authorList>
    </citation>
    <scope>NUCLEOTIDE SEQUENCE</scope>
    <source>
        <strain evidence="2">Liverpool</strain>
    </source>
</reference>
<feature type="compositionally biased region" description="Low complexity" evidence="1">
    <location>
        <begin position="1464"/>
        <end position="1473"/>
    </location>
</feature>
<feature type="compositionally biased region" description="Basic and acidic residues" evidence="1">
    <location>
        <begin position="1201"/>
        <end position="1212"/>
    </location>
</feature>
<feature type="compositionally biased region" description="Basic and acidic residues" evidence="1">
    <location>
        <begin position="2132"/>
        <end position="2150"/>
    </location>
</feature>